<dbReference type="EMBL" id="JBHTIR010004230">
    <property type="protein sequence ID" value="MFD0856713.1"/>
    <property type="molecule type" value="Genomic_DNA"/>
</dbReference>
<dbReference type="InterPro" id="IPR000792">
    <property type="entry name" value="Tscrpt_reg_LuxR_C"/>
</dbReference>
<evidence type="ECO:0000256" key="1">
    <source>
        <dbReference type="ARBA" id="ARBA00022553"/>
    </source>
</evidence>
<feature type="domain" description="HTH luxR-type" evidence="6">
    <location>
        <begin position="144"/>
        <end position="207"/>
    </location>
</feature>
<evidence type="ECO:0000256" key="2">
    <source>
        <dbReference type="ARBA" id="ARBA00023015"/>
    </source>
</evidence>
<evidence type="ECO:0000259" key="6">
    <source>
        <dbReference type="PROSITE" id="PS50043"/>
    </source>
</evidence>
<dbReference type="Pfam" id="PF00196">
    <property type="entry name" value="GerE"/>
    <property type="match status" value="1"/>
</dbReference>
<dbReference type="PROSITE" id="PS50110">
    <property type="entry name" value="RESPONSE_REGULATORY"/>
    <property type="match status" value="1"/>
</dbReference>
<proteinExistence type="predicted"/>
<protein>
    <submittedName>
        <fullName evidence="8">Response regulator</fullName>
    </submittedName>
</protein>
<dbReference type="PANTHER" id="PTHR43214:SF41">
    <property type="entry name" value="NITRATE_NITRITE RESPONSE REGULATOR PROTEIN NARP"/>
    <property type="match status" value="1"/>
</dbReference>
<dbReference type="SUPFAM" id="SSF52172">
    <property type="entry name" value="CheY-like"/>
    <property type="match status" value="1"/>
</dbReference>
<sequence>MSGRPTRVVIADDHTLFREGIAEICEVEDDLHVVGQADDGPGTLRLVRREDPDVVLLDVEMPGSLPEETVRQILSVPSAPCVAILTMHDDARLVSKLVAIGAQAYISKTATREELLAAIRAVRRDREHIVLSVPKRTMHRLGRPVEGPLSSRELEVLNLVARGLSNAQIAADLYISEGTVKRHLTNAYLKLDVRSRMNAVNKAVAMGLLRAGV</sequence>
<dbReference type="SMART" id="SM00421">
    <property type="entry name" value="HTH_LUXR"/>
    <property type="match status" value="1"/>
</dbReference>
<keyword evidence="1 5" id="KW-0597">Phosphoprotein</keyword>
<evidence type="ECO:0000259" key="7">
    <source>
        <dbReference type="PROSITE" id="PS50110"/>
    </source>
</evidence>
<evidence type="ECO:0000256" key="3">
    <source>
        <dbReference type="ARBA" id="ARBA00023125"/>
    </source>
</evidence>
<gene>
    <name evidence="8" type="ORF">ACFQ07_31060</name>
</gene>
<dbReference type="InterPro" id="IPR039420">
    <property type="entry name" value="WalR-like"/>
</dbReference>
<dbReference type="Proteomes" id="UP001597083">
    <property type="component" value="Unassembled WGS sequence"/>
</dbReference>
<dbReference type="Pfam" id="PF00072">
    <property type="entry name" value="Response_reg"/>
    <property type="match status" value="1"/>
</dbReference>
<name>A0ABW3CSW1_9ACTN</name>
<dbReference type="PROSITE" id="PS00622">
    <property type="entry name" value="HTH_LUXR_1"/>
    <property type="match status" value="1"/>
</dbReference>
<evidence type="ECO:0000313" key="9">
    <source>
        <dbReference type="Proteomes" id="UP001597083"/>
    </source>
</evidence>
<keyword evidence="3" id="KW-0238">DNA-binding</keyword>
<dbReference type="InterPro" id="IPR016032">
    <property type="entry name" value="Sig_transdc_resp-reg_C-effctor"/>
</dbReference>
<dbReference type="SMART" id="SM00448">
    <property type="entry name" value="REC"/>
    <property type="match status" value="1"/>
</dbReference>
<keyword evidence="4" id="KW-0804">Transcription</keyword>
<dbReference type="InterPro" id="IPR058245">
    <property type="entry name" value="NreC/VraR/RcsB-like_REC"/>
</dbReference>
<dbReference type="PROSITE" id="PS50043">
    <property type="entry name" value="HTH_LUXR_2"/>
    <property type="match status" value="1"/>
</dbReference>
<feature type="domain" description="Response regulatory" evidence="7">
    <location>
        <begin position="7"/>
        <end position="123"/>
    </location>
</feature>
<evidence type="ECO:0000256" key="4">
    <source>
        <dbReference type="ARBA" id="ARBA00023163"/>
    </source>
</evidence>
<keyword evidence="9" id="KW-1185">Reference proteome</keyword>
<dbReference type="PRINTS" id="PR00038">
    <property type="entry name" value="HTHLUXR"/>
</dbReference>
<feature type="modified residue" description="4-aspartylphosphate" evidence="5">
    <location>
        <position position="58"/>
    </location>
</feature>
<evidence type="ECO:0000256" key="5">
    <source>
        <dbReference type="PROSITE-ProRule" id="PRU00169"/>
    </source>
</evidence>
<dbReference type="PANTHER" id="PTHR43214">
    <property type="entry name" value="TWO-COMPONENT RESPONSE REGULATOR"/>
    <property type="match status" value="1"/>
</dbReference>
<organism evidence="8 9">
    <name type="scientific">Actinomadura adrarensis</name>
    <dbReference type="NCBI Taxonomy" id="1819600"/>
    <lineage>
        <taxon>Bacteria</taxon>
        <taxon>Bacillati</taxon>
        <taxon>Actinomycetota</taxon>
        <taxon>Actinomycetes</taxon>
        <taxon>Streptosporangiales</taxon>
        <taxon>Thermomonosporaceae</taxon>
        <taxon>Actinomadura</taxon>
    </lineage>
</organism>
<accession>A0ABW3CSW1</accession>
<dbReference type="CDD" id="cd06170">
    <property type="entry name" value="LuxR_C_like"/>
    <property type="match status" value="1"/>
</dbReference>
<dbReference type="InterPro" id="IPR001789">
    <property type="entry name" value="Sig_transdc_resp-reg_receiver"/>
</dbReference>
<evidence type="ECO:0000313" key="8">
    <source>
        <dbReference type="EMBL" id="MFD0856713.1"/>
    </source>
</evidence>
<dbReference type="SUPFAM" id="SSF46894">
    <property type="entry name" value="C-terminal effector domain of the bipartite response regulators"/>
    <property type="match status" value="1"/>
</dbReference>
<dbReference type="Gene3D" id="3.40.50.2300">
    <property type="match status" value="1"/>
</dbReference>
<reference evidence="9" key="1">
    <citation type="journal article" date="2019" name="Int. J. Syst. Evol. Microbiol.">
        <title>The Global Catalogue of Microorganisms (GCM) 10K type strain sequencing project: providing services to taxonomists for standard genome sequencing and annotation.</title>
        <authorList>
            <consortium name="The Broad Institute Genomics Platform"/>
            <consortium name="The Broad Institute Genome Sequencing Center for Infectious Disease"/>
            <person name="Wu L."/>
            <person name="Ma J."/>
        </authorList>
    </citation>
    <scope>NUCLEOTIDE SEQUENCE [LARGE SCALE GENOMIC DNA]</scope>
    <source>
        <strain evidence="9">JCM 31696</strain>
    </source>
</reference>
<dbReference type="CDD" id="cd17535">
    <property type="entry name" value="REC_NarL-like"/>
    <property type="match status" value="1"/>
</dbReference>
<dbReference type="InterPro" id="IPR011006">
    <property type="entry name" value="CheY-like_superfamily"/>
</dbReference>
<keyword evidence="2" id="KW-0805">Transcription regulation</keyword>
<comment type="caution">
    <text evidence="8">The sequence shown here is derived from an EMBL/GenBank/DDBJ whole genome shotgun (WGS) entry which is preliminary data.</text>
</comment>